<dbReference type="AlphaFoldDB" id="A0A2Z7A8H3"/>
<evidence type="ECO:0000256" key="10">
    <source>
        <dbReference type="ARBA" id="ARBA00023033"/>
    </source>
</evidence>
<name>A0A2Z7A8H3_9LAMI</name>
<evidence type="ECO:0000313" key="15">
    <source>
        <dbReference type="Proteomes" id="UP000250235"/>
    </source>
</evidence>
<dbReference type="CDD" id="cd11072">
    <property type="entry name" value="CYP71-like"/>
    <property type="match status" value="1"/>
</dbReference>
<keyword evidence="8 13" id="KW-0560">Oxidoreductase</keyword>
<dbReference type="InterPro" id="IPR017972">
    <property type="entry name" value="Cyt_P450_CS"/>
</dbReference>
<comment type="cofactor">
    <cofactor evidence="1 12">
        <name>heme</name>
        <dbReference type="ChEBI" id="CHEBI:30413"/>
    </cofactor>
</comment>
<proteinExistence type="inferred from homology"/>
<keyword evidence="9 12" id="KW-0408">Iron</keyword>
<sequence length="495" mass="55913">MILLLVLLSLSVSFLYYLFEHKRIKKSARFPPGPKGLPLIGNLHQFDPVRPHWSLHDLAKKYGPLMSMKFGCRSAIVVSSARVAKLALKDNDLALSGRPQLISLKKLTYNGSDITSSTYNETWRGLRKIALLHLFSVKQVASLRPVRYDEVSCMIEDMIKKSNSNELINLSKAAFLLSNGFICRAGFGKRYDVDGNRKFDELFKDIQGMLGGFFVADYFPFLGWIDKLNGMNSKLDKVFRDLDMFIQELIDDHLDPNRPESMHGDILDLLIGLKREQASSIEWDNIKGVLVDIFVAGSDTSAVVIVWAMTAMLKTPHAMKRAQEEVRNLVGNKGRVDEDDIQNLPYLKAIIKETFRLFPPAPLSVPRETIEKCTIDGYEIASKTLVHVNVYAIGLDPEYWENPTEFIPERFLDSSIDYRGQDFGLLPFGSGRRGCPGINQGIAIVELALANLLYSFDWELPHGMTKEDIDMETLPGINTCKKTDLCLVGKRYVHD</sequence>
<gene>
    <name evidence="14" type="ORF">F511_27547</name>
</gene>
<protein>
    <recommendedName>
        <fullName evidence="16">Cytochrome P450 71A1-like</fullName>
    </recommendedName>
</protein>
<dbReference type="GO" id="GO:0004497">
    <property type="term" value="F:monooxygenase activity"/>
    <property type="evidence" value="ECO:0007669"/>
    <property type="project" value="UniProtKB-KW"/>
</dbReference>
<organism evidence="14 15">
    <name type="scientific">Dorcoceras hygrometricum</name>
    <dbReference type="NCBI Taxonomy" id="472368"/>
    <lineage>
        <taxon>Eukaryota</taxon>
        <taxon>Viridiplantae</taxon>
        <taxon>Streptophyta</taxon>
        <taxon>Embryophyta</taxon>
        <taxon>Tracheophyta</taxon>
        <taxon>Spermatophyta</taxon>
        <taxon>Magnoliopsida</taxon>
        <taxon>eudicotyledons</taxon>
        <taxon>Gunneridae</taxon>
        <taxon>Pentapetalae</taxon>
        <taxon>asterids</taxon>
        <taxon>lamiids</taxon>
        <taxon>Lamiales</taxon>
        <taxon>Gesneriaceae</taxon>
        <taxon>Didymocarpoideae</taxon>
        <taxon>Trichosporeae</taxon>
        <taxon>Loxocarpinae</taxon>
        <taxon>Dorcoceras</taxon>
    </lineage>
</organism>
<evidence type="ECO:0000256" key="12">
    <source>
        <dbReference type="PIRSR" id="PIRSR602401-1"/>
    </source>
</evidence>
<feature type="binding site" description="axial binding residue" evidence="12">
    <location>
        <position position="435"/>
    </location>
    <ligand>
        <name>heme</name>
        <dbReference type="ChEBI" id="CHEBI:30413"/>
    </ligand>
    <ligandPart>
        <name>Fe</name>
        <dbReference type="ChEBI" id="CHEBI:18248"/>
    </ligandPart>
</feature>
<evidence type="ECO:0000256" key="13">
    <source>
        <dbReference type="RuleBase" id="RU000461"/>
    </source>
</evidence>
<dbReference type="PRINTS" id="PR00385">
    <property type="entry name" value="P450"/>
</dbReference>
<dbReference type="Pfam" id="PF00067">
    <property type="entry name" value="p450"/>
    <property type="match status" value="1"/>
</dbReference>
<comment type="subcellular location">
    <subcellularLocation>
        <location evidence="2">Membrane</location>
        <topology evidence="2">Single-pass membrane protein</topology>
    </subcellularLocation>
</comment>
<keyword evidence="10 13" id="KW-0503">Monooxygenase</keyword>
<dbReference type="InterPro" id="IPR036396">
    <property type="entry name" value="Cyt_P450_sf"/>
</dbReference>
<evidence type="ECO:0000256" key="11">
    <source>
        <dbReference type="ARBA" id="ARBA00023136"/>
    </source>
</evidence>
<evidence type="ECO:0000256" key="9">
    <source>
        <dbReference type="ARBA" id="ARBA00023004"/>
    </source>
</evidence>
<keyword evidence="15" id="KW-1185">Reference proteome</keyword>
<keyword evidence="7" id="KW-1133">Transmembrane helix</keyword>
<dbReference type="GO" id="GO:0016020">
    <property type="term" value="C:membrane"/>
    <property type="evidence" value="ECO:0007669"/>
    <property type="project" value="UniProtKB-SubCell"/>
</dbReference>
<evidence type="ECO:0000256" key="5">
    <source>
        <dbReference type="ARBA" id="ARBA00022692"/>
    </source>
</evidence>
<evidence type="ECO:0000256" key="1">
    <source>
        <dbReference type="ARBA" id="ARBA00001971"/>
    </source>
</evidence>
<evidence type="ECO:0000256" key="6">
    <source>
        <dbReference type="ARBA" id="ARBA00022723"/>
    </source>
</evidence>
<dbReference type="PANTHER" id="PTHR47955">
    <property type="entry name" value="CYTOCHROME P450 FAMILY 71 PROTEIN"/>
    <property type="match status" value="1"/>
</dbReference>
<dbReference type="PRINTS" id="PR00463">
    <property type="entry name" value="EP450I"/>
</dbReference>
<dbReference type="PANTHER" id="PTHR47955:SF22">
    <property type="entry name" value="CYTOCHROME P450 83B1-LIKE"/>
    <property type="match status" value="1"/>
</dbReference>
<dbReference type="Gene3D" id="1.10.630.10">
    <property type="entry name" value="Cytochrome P450"/>
    <property type="match status" value="1"/>
</dbReference>
<comment type="similarity">
    <text evidence="3 13">Belongs to the cytochrome P450 family.</text>
</comment>
<dbReference type="PROSITE" id="PS00086">
    <property type="entry name" value="CYTOCHROME_P450"/>
    <property type="match status" value="1"/>
</dbReference>
<evidence type="ECO:0000313" key="14">
    <source>
        <dbReference type="EMBL" id="KZV15265.1"/>
    </source>
</evidence>
<evidence type="ECO:0000256" key="7">
    <source>
        <dbReference type="ARBA" id="ARBA00022989"/>
    </source>
</evidence>
<keyword evidence="5" id="KW-0812">Transmembrane</keyword>
<reference evidence="14 15" key="1">
    <citation type="journal article" date="2015" name="Proc. Natl. Acad. Sci. U.S.A.">
        <title>The resurrection genome of Boea hygrometrica: A blueprint for survival of dehydration.</title>
        <authorList>
            <person name="Xiao L."/>
            <person name="Yang G."/>
            <person name="Zhang L."/>
            <person name="Yang X."/>
            <person name="Zhao S."/>
            <person name="Ji Z."/>
            <person name="Zhou Q."/>
            <person name="Hu M."/>
            <person name="Wang Y."/>
            <person name="Chen M."/>
            <person name="Xu Y."/>
            <person name="Jin H."/>
            <person name="Xiao X."/>
            <person name="Hu G."/>
            <person name="Bao F."/>
            <person name="Hu Y."/>
            <person name="Wan P."/>
            <person name="Li L."/>
            <person name="Deng X."/>
            <person name="Kuang T."/>
            <person name="Xiang C."/>
            <person name="Zhu J.K."/>
            <person name="Oliver M.J."/>
            <person name="He Y."/>
        </authorList>
    </citation>
    <scope>NUCLEOTIDE SEQUENCE [LARGE SCALE GENOMIC DNA]</scope>
    <source>
        <strain evidence="15">cv. XS01</strain>
    </source>
</reference>
<dbReference type="Proteomes" id="UP000250235">
    <property type="component" value="Unassembled WGS sequence"/>
</dbReference>
<accession>A0A2Z7A8H3</accession>
<keyword evidence="11" id="KW-0472">Membrane</keyword>
<dbReference type="SUPFAM" id="SSF48264">
    <property type="entry name" value="Cytochrome P450"/>
    <property type="match status" value="1"/>
</dbReference>
<evidence type="ECO:0000256" key="8">
    <source>
        <dbReference type="ARBA" id="ARBA00023002"/>
    </source>
</evidence>
<dbReference type="InterPro" id="IPR001128">
    <property type="entry name" value="Cyt_P450"/>
</dbReference>
<dbReference type="GO" id="GO:0020037">
    <property type="term" value="F:heme binding"/>
    <property type="evidence" value="ECO:0007669"/>
    <property type="project" value="InterPro"/>
</dbReference>
<evidence type="ECO:0008006" key="16">
    <source>
        <dbReference type="Google" id="ProtNLM"/>
    </source>
</evidence>
<evidence type="ECO:0000256" key="2">
    <source>
        <dbReference type="ARBA" id="ARBA00004167"/>
    </source>
</evidence>
<dbReference type="GO" id="GO:0005506">
    <property type="term" value="F:iron ion binding"/>
    <property type="evidence" value="ECO:0007669"/>
    <property type="project" value="InterPro"/>
</dbReference>
<keyword evidence="4 12" id="KW-0349">Heme</keyword>
<evidence type="ECO:0000256" key="3">
    <source>
        <dbReference type="ARBA" id="ARBA00010617"/>
    </source>
</evidence>
<dbReference type="EMBL" id="KV020108">
    <property type="protein sequence ID" value="KZV15265.1"/>
    <property type="molecule type" value="Genomic_DNA"/>
</dbReference>
<evidence type="ECO:0000256" key="4">
    <source>
        <dbReference type="ARBA" id="ARBA00022617"/>
    </source>
</evidence>
<keyword evidence="6 12" id="KW-0479">Metal-binding</keyword>
<dbReference type="FunFam" id="1.10.630.10:FF:000011">
    <property type="entry name" value="Cytochrome P450 83B1"/>
    <property type="match status" value="1"/>
</dbReference>
<dbReference type="InterPro" id="IPR002401">
    <property type="entry name" value="Cyt_P450_E_grp-I"/>
</dbReference>
<dbReference type="GO" id="GO:0016705">
    <property type="term" value="F:oxidoreductase activity, acting on paired donors, with incorporation or reduction of molecular oxygen"/>
    <property type="evidence" value="ECO:0007669"/>
    <property type="project" value="InterPro"/>
</dbReference>
<dbReference type="OrthoDB" id="899471at2759"/>